<keyword evidence="3" id="KW-1185">Reference proteome</keyword>
<keyword evidence="1" id="KW-0472">Membrane</keyword>
<evidence type="ECO:0000313" key="2">
    <source>
        <dbReference type="EMBL" id="KII61394.1"/>
    </source>
</evidence>
<proteinExistence type="predicted"/>
<name>A0A0C2MAN1_THEKT</name>
<comment type="caution">
    <text evidence="2">The sequence shown here is derived from an EMBL/GenBank/DDBJ whole genome shotgun (WGS) entry which is preliminary data.</text>
</comment>
<reference evidence="2 3" key="1">
    <citation type="journal article" date="2014" name="Genome Biol. Evol.">
        <title>The genome of the myxosporean Thelohanellus kitauei shows adaptations to nutrient acquisition within its fish host.</title>
        <authorList>
            <person name="Yang Y."/>
            <person name="Xiong J."/>
            <person name="Zhou Z."/>
            <person name="Huo F."/>
            <person name="Miao W."/>
            <person name="Ran C."/>
            <person name="Liu Y."/>
            <person name="Zhang J."/>
            <person name="Feng J."/>
            <person name="Wang M."/>
            <person name="Wang M."/>
            <person name="Wang L."/>
            <person name="Yao B."/>
        </authorList>
    </citation>
    <scope>NUCLEOTIDE SEQUENCE [LARGE SCALE GENOMIC DNA]</scope>
    <source>
        <strain evidence="2">Wuqing</strain>
    </source>
</reference>
<sequence length="193" mass="22320">MILKNSLEDIYKDEHSPFPKLTSAINYVQFITSTGIIYIHLVNKKKLVVIWGFVTLHLVILSSVWIIYAFQHENNSSVLIAKLLRDRIIRDMDIGERRDFQDIPNVACHSLEKIYTGSREIGEHLFEDPIIGILSEECVKALATDYNKLVFISIITTFVLLYLQISNYLWIVAFYYAKQRFSGPQISQSTEKS</sequence>
<evidence type="ECO:0000256" key="1">
    <source>
        <dbReference type="SAM" id="Phobius"/>
    </source>
</evidence>
<gene>
    <name evidence="2" type="ORF">RF11_12808</name>
</gene>
<feature type="transmembrane region" description="Helical" evidence="1">
    <location>
        <begin position="149"/>
        <end position="177"/>
    </location>
</feature>
<feature type="transmembrane region" description="Helical" evidence="1">
    <location>
        <begin position="48"/>
        <end position="70"/>
    </location>
</feature>
<keyword evidence="1" id="KW-1133">Transmembrane helix</keyword>
<dbReference type="Proteomes" id="UP000031668">
    <property type="component" value="Unassembled WGS sequence"/>
</dbReference>
<protein>
    <submittedName>
        <fullName evidence="2">Uncharacterized protein</fullName>
    </submittedName>
</protein>
<organism evidence="2 3">
    <name type="scientific">Thelohanellus kitauei</name>
    <name type="common">Myxosporean</name>
    <dbReference type="NCBI Taxonomy" id="669202"/>
    <lineage>
        <taxon>Eukaryota</taxon>
        <taxon>Metazoa</taxon>
        <taxon>Cnidaria</taxon>
        <taxon>Myxozoa</taxon>
        <taxon>Myxosporea</taxon>
        <taxon>Bivalvulida</taxon>
        <taxon>Platysporina</taxon>
        <taxon>Myxobolidae</taxon>
        <taxon>Thelohanellus</taxon>
    </lineage>
</organism>
<dbReference type="EMBL" id="JWZT01005339">
    <property type="protein sequence ID" value="KII61394.1"/>
    <property type="molecule type" value="Genomic_DNA"/>
</dbReference>
<keyword evidence="1" id="KW-0812">Transmembrane</keyword>
<evidence type="ECO:0000313" key="3">
    <source>
        <dbReference type="Proteomes" id="UP000031668"/>
    </source>
</evidence>
<feature type="transmembrane region" description="Helical" evidence="1">
    <location>
        <begin position="24"/>
        <end position="41"/>
    </location>
</feature>
<accession>A0A0C2MAN1</accession>
<dbReference type="AlphaFoldDB" id="A0A0C2MAN1"/>